<dbReference type="OrthoDB" id="5692147at2"/>
<accession>A0A1V3IIE2</accession>
<dbReference type="Proteomes" id="UP000189433">
    <property type="component" value="Unassembled WGS sequence"/>
</dbReference>
<keyword evidence="2" id="KW-1185">Reference proteome</keyword>
<dbReference type="STRING" id="1908260.BKK50_09015"/>
<comment type="caution">
    <text evidence="1">The sequence shown here is derived from an EMBL/GenBank/DDBJ whole genome shotgun (WGS) entry which is preliminary data.</text>
</comment>
<sequence length="145" mass="17678">MKNFLIRLLGGITKTEHLDKIKSMNQNIELNYVSRSKLDYASTLLKRWNEYRGSVNTLAKEILKNNPDYFKNNSSLFFDLVLQDYYFRRLFFLQHKKDFFEDAEENITNFHKRYEGTLVKAFWEMETKFLELIYSDKYLKDWNKI</sequence>
<dbReference type="EMBL" id="MLHJ01000094">
    <property type="protein sequence ID" value="OOF41022.1"/>
    <property type="molecule type" value="Genomic_DNA"/>
</dbReference>
<organism evidence="1 2">
    <name type="scientific">Rodentibacter rarus</name>
    <dbReference type="NCBI Taxonomy" id="1908260"/>
    <lineage>
        <taxon>Bacteria</taxon>
        <taxon>Pseudomonadati</taxon>
        <taxon>Pseudomonadota</taxon>
        <taxon>Gammaproteobacteria</taxon>
        <taxon>Pasteurellales</taxon>
        <taxon>Pasteurellaceae</taxon>
        <taxon>Rodentibacter</taxon>
    </lineage>
</organism>
<proteinExistence type="predicted"/>
<gene>
    <name evidence="1" type="ORF">BKK50_09015</name>
</gene>
<evidence type="ECO:0000313" key="1">
    <source>
        <dbReference type="EMBL" id="OOF41022.1"/>
    </source>
</evidence>
<name>A0A1V3IIE2_9PAST</name>
<evidence type="ECO:0000313" key="2">
    <source>
        <dbReference type="Proteomes" id="UP000189433"/>
    </source>
</evidence>
<dbReference type="RefSeq" id="WP_077417451.1">
    <property type="nucleotide sequence ID" value="NZ_MLHJ01000094.1"/>
</dbReference>
<protein>
    <submittedName>
        <fullName evidence="1">Uncharacterized protein</fullName>
    </submittedName>
</protein>
<dbReference type="AlphaFoldDB" id="A0A1V3IIE2"/>
<reference evidence="1 2" key="1">
    <citation type="submission" date="2016-10" db="EMBL/GenBank/DDBJ databases">
        <title>Rodentibacter gen. nov. and new species.</title>
        <authorList>
            <person name="Christensen H."/>
        </authorList>
    </citation>
    <scope>NUCLEOTIDE SEQUENCE [LARGE SCALE GENOMIC DNA]</scope>
    <source>
        <strain evidence="1 2">CCUG17206</strain>
    </source>
</reference>